<dbReference type="SUPFAM" id="SSF103473">
    <property type="entry name" value="MFS general substrate transporter"/>
    <property type="match status" value="1"/>
</dbReference>
<feature type="transmembrane region" description="Helical" evidence="7">
    <location>
        <begin position="340"/>
        <end position="363"/>
    </location>
</feature>
<evidence type="ECO:0000256" key="3">
    <source>
        <dbReference type="ARBA" id="ARBA00022475"/>
    </source>
</evidence>
<keyword evidence="9" id="KW-1185">Reference proteome</keyword>
<evidence type="ECO:0000256" key="6">
    <source>
        <dbReference type="ARBA" id="ARBA00023136"/>
    </source>
</evidence>
<keyword evidence="4 7" id="KW-0812">Transmembrane</keyword>
<feature type="transmembrane region" description="Helical" evidence="7">
    <location>
        <begin position="288"/>
        <end position="305"/>
    </location>
</feature>
<evidence type="ECO:0000256" key="1">
    <source>
        <dbReference type="ARBA" id="ARBA00004651"/>
    </source>
</evidence>
<feature type="transmembrane region" description="Helical" evidence="7">
    <location>
        <begin position="312"/>
        <end position="334"/>
    </location>
</feature>
<reference evidence="8 9" key="1">
    <citation type="submission" date="2017-10" db="EMBL/GenBank/DDBJ databases">
        <title>Nyctiphanis sp. nov., isolated from the stomach of the euphausiid Nyctiphanes simplex (Hansen, 1911) in the Gulf of California.</title>
        <authorList>
            <person name="Gomez-Gil B."/>
            <person name="Aguilar-Mendez M."/>
            <person name="Lopez-Cortes A."/>
            <person name="Gomez-Gutierrez J."/>
            <person name="Roque A."/>
            <person name="Lang E."/>
            <person name="Gonzalez-Castillo A."/>
        </authorList>
    </citation>
    <scope>NUCLEOTIDE SEQUENCE [LARGE SCALE GENOMIC DNA]</scope>
    <source>
        <strain evidence="8 9">CAIM 600</strain>
    </source>
</reference>
<dbReference type="InterPro" id="IPR010290">
    <property type="entry name" value="TM_effector"/>
</dbReference>
<feature type="transmembrane region" description="Helical" evidence="7">
    <location>
        <begin position="100"/>
        <end position="121"/>
    </location>
</feature>
<dbReference type="CDD" id="cd06173">
    <property type="entry name" value="MFS_MefA_like"/>
    <property type="match status" value="1"/>
</dbReference>
<evidence type="ECO:0000256" key="7">
    <source>
        <dbReference type="SAM" id="Phobius"/>
    </source>
</evidence>
<feature type="transmembrane region" description="Helical" evidence="7">
    <location>
        <begin position="195"/>
        <end position="214"/>
    </location>
</feature>
<name>A0A4Q0YQC3_9GAMM</name>
<feature type="transmembrane region" description="Helical" evidence="7">
    <location>
        <begin position="375"/>
        <end position="398"/>
    </location>
</feature>
<dbReference type="EMBL" id="PEIB01000015">
    <property type="protein sequence ID" value="RXJ72803.1"/>
    <property type="molecule type" value="Genomic_DNA"/>
</dbReference>
<dbReference type="AlphaFoldDB" id="A0A4Q0YQC3"/>
<comment type="subcellular location">
    <subcellularLocation>
        <location evidence="1">Cell membrane</location>
        <topology evidence="1">Multi-pass membrane protein</topology>
    </subcellularLocation>
</comment>
<dbReference type="InterPro" id="IPR036259">
    <property type="entry name" value="MFS_trans_sf"/>
</dbReference>
<dbReference type="PANTHER" id="PTHR23513:SF6">
    <property type="entry name" value="MAJOR FACILITATOR SUPERFAMILY ASSOCIATED DOMAIN-CONTAINING PROTEIN"/>
    <property type="match status" value="1"/>
</dbReference>
<feature type="transmembrane region" description="Helical" evidence="7">
    <location>
        <begin position="255"/>
        <end position="276"/>
    </location>
</feature>
<feature type="transmembrane region" description="Helical" evidence="7">
    <location>
        <begin position="70"/>
        <end position="88"/>
    </location>
</feature>
<accession>A0A4Q0YQC3</accession>
<protein>
    <recommendedName>
        <fullName evidence="10">Major facilitator superfamily (MFS) profile domain-containing protein</fullName>
    </recommendedName>
</protein>
<evidence type="ECO:0000313" key="9">
    <source>
        <dbReference type="Proteomes" id="UP000290287"/>
    </source>
</evidence>
<dbReference type="Gene3D" id="1.20.1250.20">
    <property type="entry name" value="MFS general substrate transporter like domains"/>
    <property type="match status" value="1"/>
</dbReference>
<feature type="transmembrane region" description="Helical" evidence="7">
    <location>
        <begin position="166"/>
        <end position="189"/>
    </location>
</feature>
<sequence>MLNSAFKIAVLIMPFFTKSKFISSESLHLLSDKSFRLFIVGTAMSVVGNQFSMITIPFLILHLGGGAQDIALAVSIATLGPVILSIFSGSISDAFRRKPIILFCEAAAMLSLSVMAALYFLGKLQILHIYLCIAITSLLGTLSYITKSSAIRTLVGKDNLQDAKIIQQYLISSIGILTPVLAGICIAVWGLGLGLVIDILSFLATFIAVSMIRGDRLGLSAKQKTINDLIRSSLDGFIWVASSDPKGNAVLKLSLLWVVQKFIASAPSALLVYFLVSQYQFTTESIGFWNGLTGIMGLVLGLSFLKSLISKLGYFLQIQLGLLLSAITIASLYFSPNLYLLFFVMTLKTAATTAVNTSISTAIQLEIPDELMGRVLSAVSLITGLSLPVGAAFFGYVSESYDNQTAFLVAGILGISVSLLLISKGIKQRTVQVQS</sequence>
<dbReference type="Pfam" id="PF05977">
    <property type="entry name" value="MFS_3"/>
    <property type="match status" value="1"/>
</dbReference>
<evidence type="ECO:0000256" key="2">
    <source>
        <dbReference type="ARBA" id="ARBA00022448"/>
    </source>
</evidence>
<keyword evidence="6 7" id="KW-0472">Membrane</keyword>
<gene>
    <name evidence="8" type="ORF">CS022_13130</name>
</gene>
<dbReference type="Proteomes" id="UP000290287">
    <property type="component" value="Unassembled WGS sequence"/>
</dbReference>
<dbReference type="GO" id="GO:0005886">
    <property type="term" value="C:plasma membrane"/>
    <property type="evidence" value="ECO:0007669"/>
    <property type="project" value="UniProtKB-SubCell"/>
</dbReference>
<keyword evidence="2" id="KW-0813">Transport</keyword>
<organism evidence="8 9">
    <name type="scientific">Veronia nyctiphanis</name>
    <dbReference type="NCBI Taxonomy" id="1278244"/>
    <lineage>
        <taxon>Bacteria</taxon>
        <taxon>Pseudomonadati</taxon>
        <taxon>Pseudomonadota</taxon>
        <taxon>Gammaproteobacteria</taxon>
        <taxon>Vibrionales</taxon>
        <taxon>Vibrionaceae</taxon>
        <taxon>Veronia</taxon>
    </lineage>
</organism>
<comment type="caution">
    <text evidence="8">The sequence shown here is derived from an EMBL/GenBank/DDBJ whole genome shotgun (WGS) entry which is preliminary data.</text>
</comment>
<evidence type="ECO:0000256" key="4">
    <source>
        <dbReference type="ARBA" id="ARBA00022692"/>
    </source>
</evidence>
<feature type="transmembrane region" description="Helical" evidence="7">
    <location>
        <begin position="37"/>
        <end position="64"/>
    </location>
</feature>
<dbReference type="RefSeq" id="WP_129122648.1">
    <property type="nucleotide sequence ID" value="NZ_PEIB01000015.1"/>
</dbReference>
<proteinExistence type="predicted"/>
<keyword evidence="3" id="KW-1003">Cell membrane</keyword>
<keyword evidence="5 7" id="KW-1133">Transmembrane helix</keyword>
<evidence type="ECO:0008006" key="10">
    <source>
        <dbReference type="Google" id="ProtNLM"/>
    </source>
</evidence>
<feature type="transmembrane region" description="Helical" evidence="7">
    <location>
        <begin position="404"/>
        <end position="422"/>
    </location>
</feature>
<evidence type="ECO:0000313" key="8">
    <source>
        <dbReference type="EMBL" id="RXJ72803.1"/>
    </source>
</evidence>
<feature type="transmembrane region" description="Helical" evidence="7">
    <location>
        <begin position="127"/>
        <end position="145"/>
    </location>
</feature>
<evidence type="ECO:0000256" key="5">
    <source>
        <dbReference type="ARBA" id="ARBA00022989"/>
    </source>
</evidence>
<dbReference type="PANTHER" id="PTHR23513">
    <property type="entry name" value="INTEGRAL MEMBRANE EFFLUX PROTEIN-RELATED"/>
    <property type="match status" value="1"/>
</dbReference>